<dbReference type="JaponicusDB" id="SJAG_04543"/>
<dbReference type="HOGENOM" id="CLU_1147759_0_0_1"/>
<dbReference type="OrthoDB" id="5271483at2759"/>
<dbReference type="Proteomes" id="UP000001744">
    <property type="component" value="Unassembled WGS sequence"/>
</dbReference>
<dbReference type="InterPro" id="IPR024500">
    <property type="entry name" value="DUF3074"/>
</dbReference>
<feature type="domain" description="DUF3074" evidence="1">
    <location>
        <begin position="70"/>
        <end position="231"/>
    </location>
</feature>
<protein>
    <submittedName>
        <fullName evidence="2">DUF3074 family protein</fullName>
    </submittedName>
</protein>
<evidence type="ECO:0000313" key="3">
    <source>
        <dbReference type="Proteomes" id="UP000001744"/>
    </source>
</evidence>
<dbReference type="RefSeq" id="XP_002175636.1">
    <property type="nucleotide sequence ID" value="XM_002175600.2"/>
</dbReference>
<dbReference type="GeneID" id="7051899"/>
<proteinExistence type="predicted"/>
<dbReference type="eggNOG" id="ENOG502QTT5">
    <property type="taxonomic scope" value="Eukaryota"/>
</dbReference>
<keyword evidence="3" id="KW-1185">Reference proteome</keyword>
<evidence type="ECO:0000259" key="1">
    <source>
        <dbReference type="Pfam" id="PF11274"/>
    </source>
</evidence>
<sequence>MRQDSFRSESIRPLSSAQVPKATDPSFVRWRETFVQNALTVIKSVPKWRSLGEENGIALYERAMDHADSWFARISKHTRSLNTFKKGLLFEHVQKETNYNPYVESVEQLDTIIEDEMEVWMYSYKTPWYCRDKVYKQLVISVVLDADSFMVLQAPVQYNGDTGLSAFSLREVLSAYESIDYVQRNPDSEEGGVLWTYAIRSSNNGFLSGFYGNSNVNKALVRQVKRFKDWINKAHPRKTSSG</sequence>
<dbReference type="EMBL" id="KE651168">
    <property type="protein sequence ID" value="EEB09343.1"/>
    <property type="molecule type" value="Genomic_DNA"/>
</dbReference>
<dbReference type="Gene3D" id="3.30.530.20">
    <property type="match status" value="1"/>
</dbReference>
<dbReference type="InterPro" id="IPR023393">
    <property type="entry name" value="START-like_dom_sf"/>
</dbReference>
<dbReference type="VEuPathDB" id="FungiDB:SJAG_04543"/>
<reference evidence="2 3" key="1">
    <citation type="journal article" date="2011" name="Science">
        <title>Comparative functional genomics of the fission yeasts.</title>
        <authorList>
            <person name="Rhind N."/>
            <person name="Chen Z."/>
            <person name="Yassour M."/>
            <person name="Thompson D.A."/>
            <person name="Haas B.J."/>
            <person name="Habib N."/>
            <person name="Wapinski I."/>
            <person name="Roy S."/>
            <person name="Lin M.F."/>
            <person name="Heiman D.I."/>
            <person name="Young S.K."/>
            <person name="Furuya K."/>
            <person name="Guo Y."/>
            <person name="Pidoux A."/>
            <person name="Chen H.M."/>
            <person name="Robbertse B."/>
            <person name="Goldberg J.M."/>
            <person name="Aoki K."/>
            <person name="Bayne E.H."/>
            <person name="Berlin A.M."/>
            <person name="Desjardins C.A."/>
            <person name="Dobbs E."/>
            <person name="Dukaj L."/>
            <person name="Fan L."/>
            <person name="FitzGerald M.G."/>
            <person name="French C."/>
            <person name="Gujja S."/>
            <person name="Hansen K."/>
            <person name="Keifenheim D."/>
            <person name="Levin J.Z."/>
            <person name="Mosher R.A."/>
            <person name="Mueller C.A."/>
            <person name="Pfiffner J."/>
            <person name="Priest M."/>
            <person name="Russ C."/>
            <person name="Smialowska A."/>
            <person name="Swoboda P."/>
            <person name="Sykes S.M."/>
            <person name="Vaughn M."/>
            <person name="Vengrova S."/>
            <person name="Yoder R."/>
            <person name="Zeng Q."/>
            <person name="Allshire R."/>
            <person name="Baulcombe D."/>
            <person name="Birren B.W."/>
            <person name="Brown W."/>
            <person name="Ekwall K."/>
            <person name="Kellis M."/>
            <person name="Leatherwood J."/>
            <person name="Levin H."/>
            <person name="Margalit H."/>
            <person name="Martienssen R."/>
            <person name="Nieduszynski C.A."/>
            <person name="Spatafora J.W."/>
            <person name="Friedman N."/>
            <person name="Dalgaard J.Z."/>
            <person name="Baumann P."/>
            <person name="Niki H."/>
            <person name="Regev A."/>
            <person name="Nusbaum C."/>
        </authorList>
    </citation>
    <scope>NUCLEOTIDE SEQUENCE [LARGE SCALE GENOMIC DNA]</scope>
    <source>
        <strain evidence="3">yFS275 / FY16936</strain>
    </source>
</reference>
<dbReference type="PANTHER" id="PTHR40370:SF1">
    <property type="entry name" value="DUF3074 DOMAIN-CONTAINING PROTEIN"/>
    <property type="match status" value="1"/>
</dbReference>
<evidence type="ECO:0000313" key="2">
    <source>
        <dbReference type="EMBL" id="EEB09343.1"/>
    </source>
</evidence>
<accession>B6K739</accession>
<name>B6K739_SCHJY</name>
<dbReference type="AlphaFoldDB" id="B6K739"/>
<dbReference type="STRING" id="402676.B6K739"/>
<organism evidence="2 3">
    <name type="scientific">Schizosaccharomyces japonicus (strain yFS275 / FY16936)</name>
    <name type="common">Fission yeast</name>
    <dbReference type="NCBI Taxonomy" id="402676"/>
    <lineage>
        <taxon>Eukaryota</taxon>
        <taxon>Fungi</taxon>
        <taxon>Dikarya</taxon>
        <taxon>Ascomycota</taxon>
        <taxon>Taphrinomycotina</taxon>
        <taxon>Schizosaccharomycetes</taxon>
        <taxon>Schizosaccharomycetales</taxon>
        <taxon>Schizosaccharomycetaceae</taxon>
        <taxon>Schizosaccharomyces</taxon>
    </lineage>
</organism>
<gene>
    <name evidence="2" type="ORF">SJAG_04543</name>
</gene>
<dbReference type="PANTHER" id="PTHR40370">
    <property type="entry name" value="EXPRESSED PROTEIN"/>
    <property type="match status" value="1"/>
</dbReference>
<dbReference type="SUPFAM" id="SSF55961">
    <property type="entry name" value="Bet v1-like"/>
    <property type="match status" value="1"/>
</dbReference>
<dbReference type="OMA" id="WFARISK"/>
<dbReference type="Pfam" id="PF11274">
    <property type="entry name" value="DUF3074"/>
    <property type="match status" value="1"/>
</dbReference>